<dbReference type="AlphaFoldDB" id="A0A4P9WX14"/>
<organism evidence="5 6">
    <name type="scientific">Caulochytrium protostelioides</name>
    <dbReference type="NCBI Taxonomy" id="1555241"/>
    <lineage>
        <taxon>Eukaryota</taxon>
        <taxon>Fungi</taxon>
        <taxon>Fungi incertae sedis</taxon>
        <taxon>Chytridiomycota</taxon>
        <taxon>Chytridiomycota incertae sedis</taxon>
        <taxon>Chytridiomycetes</taxon>
        <taxon>Caulochytriales</taxon>
        <taxon>Caulochytriaceae</taxon>
        <taxon>Caulochytrium</taxon>
    </lineage>
</organism>
<proteinExistence type="predicted"/>
<evidence type="ECO:0000313" key="5">
    <source>
        <dbReference type="EMBL" id="RKO97025.1"/>
    </source>
</evidence>
<evidence type="ECO:0000313" key="6">
    <source>
        <dbReference type="Proteomes" id="UP000268535"/>
    </source>
</evidence>
<evidence type="ECO:0000259" key="4">
    <source>
        <dbReference type="Pfam" id="PF10355"/>
    </source>
</evidence>
<accession>A0A4P9WX14</accession>
<feature type="region of interest" description="Disordered" evidence="1">
    <location>
        <begin position="90"/>
        <end position="109"/>
    </location>
</feature>
<protein>
    <submittedName>
        <fullName evidence="5">Uncharacterized protein</fullName>
    </submittedName>
</protein>
<feature type="compositionally biased region" description="Basic residues" evidence="1">
    <location>
        <begin position="15"/>
        <end position="30"/>
    </location>
</feature>
<keyword evidence="2" id="KW-1133">Transmembrane helix</keyword>
<dbReference type="EMBL" id="ML009455">
    <property type="protein sequence ID" value="RKO97025.1"/>
    <property type="molecule type" value="Genomic_DNA"/>
</dbReference>
<evidence type="ECO:0000256" key="2">
    <source>
        <dbReference type="SAM" id="Phobius"/>
    </source>
</evidence>
<reference evidence="6" key="1">
    <citation type="journal article" date="2018" name="Nat. Microbiol.">
        <title>Leveraging single-cell genomics to expand the fungal tree of life.</title>
        <authorList>
            <person name="Ahrendt S.R."/>
            <person name="Quandt C.A."/>
            <person name="Ciobanu D."/>
            <person name="Clum A."/>
            <person name="Salamov A."/>
            <person name="Andreopoulos B."/>
            <person name="Cheng J.F."/>
            <person name="Woyke T."/>
            <person name="Pelin A."/>
            <person name="Henrissat B."/>
            <person name="Reynolds N.K."/>
            <person name="Benny G.L."/>
            <person name="Smith M.E."/>
            <person name="James T.Y."/>
            <person name="Grigoriev I.V."/>
        </authorList>
    </citation>
    <scope>NUCLEOTIDE SEQUENCE [LARGE SCALE GENOMIC DNA]</scope>
    <source>
        <strain evidence="6">ATCC 52028</strain>
    </source>
</reference>
<keyword evidence="2" id="KW-0472">Membrane</keyword>
<name>A0A4P9WX14_9FUNG</name>
<gene>
    <name evidence="5" type="ORF">CAUPRSCDRAFT_11284</name>
</gene>
<dbReference type="InterPro" id="IPR018825">
    <property type="entry name" value="DUF2427"/>
</dbReference>
<dbReference type="Proteomes" id="UP000268535">
    <property type="component" value="Unassembled WGS sequence"/>
</dbReference>
<feature type="transmembrane region" description="Helical" evidence="2">
    <location>
        <begin position="497"/>
        <end position="519"/>
    </location>
</feature>
<sequence length="595" mass="64923">MMSPVDETAMTVARHAPKQRRSGRRDHLNRRAPTDRPTRSFSEKSIGTRFMITVISVSFLMSLTMWQPVAAHEGHHASLSSLGLIPEATSSKHGASHATKGGTIGLEPPPPPASLSYMTYLFLSNDQEPAHRDHGDNDRQADPDGLKDEAKSRERRRQREGRAVARFALLSHIFLMLLAWVVLLPLAVLRAVYLRLPASLQRMGATMPSAWAVGMPPHYLLALAGVMAHALGVMVLHVLPFGANTPNLYPHAAHARLGWFMTWLVAAQAMLGIWRKICRMRSASSSSGATLTSPTRASSMLGGSDGRQYHYGRVASQRGDDATAVDAHAEHELLFNDVPESLATAHAARHDHSRHDGLASAHAVLSAQTTIPRRPSSVSTTSSTGYTLNGDRHHCLPSIVPPASNVFAPSHSDSCDMNVDVDAEHKEPAGMDINYEKEYLVDSDLKSTDDEWASMPYLSTAAALSAPLRYAILMLYRVAMTLGRSATWIHTTLLGRYLLLPCLAPLQIILGWVTLMGWFQGIEKFNGLAHWIKGGVFMLVGAASLTRWFSRGRWGYQVAWLDVDFPSPGSPGSTTTAAATRPRSVATPKNLVSVP</sequence>
<feature type="transmembrane region" description="Helical" evidence="2">
    <location>
        <begin position="219"/>
        <end position="243"/>
    </location>
</feature>
<feature type="transmembrane region" description="Helical" evidence="2">
    <location>
        <begin position="255"/>
        <end position="274"/>
    </location>
</feature>
<feature type="non-terminal residue" evidence="5">
    <location>
        <position position="595"/>
    </location>
</feature>
<evidence type="ECO:0000256" key="1">
    <source>
        <dbReference type="SAM" id="MobiDB-lite"/>
    </source>
</evidence>
<feature type="region of interest" description="Disordered" evidence="1">
    <location>
        <begin position="128"/>
        <end position="158"/>
    </location>
</feature>
<feature type="region of interest" description="Disordered" evidence="1">
    <location>
        <begin position="572"/>
        <end position="595"/>
    </location>
</feature>
<dbReference type="PANTHER" id="PTHR31685:SF3">
    <property type="entry name" value="INTEGRAL MEMBRANE PROTEIN (AFU_ORTHOLOGUE AFUA_6G12730)"/>
    <property type="match status" value="1"/>
</dbReference>
<feature type="transmembrane region" description="Helical" evidence="2">
    <location>
        <begin position="531"/>
        <end position="549"/>
    </location>
</feature>
<feature type="compositionally biased region" description="Basic and acidic residues" evidence="1">
    <location>
        <begin position="128"/>
        <end position="152"/>
    </location>
</feature>
<feature type="compositionally biased region" description="Low complexity" evidence="1">
    <location>
        <begin position="572"/>
        <end position="588"/>
    </location>
</feature>
<feature type="region of interest" description="Disordered" evidence="1">
    <location>
        <begin position="1"/>
        <end position="42"/>
    </location>
</feature>
<dbReference type="InterPro" id="IPR018827">
    <property type="entry name" value="YTP1_C"/>
</dbReference>
<feature type="domain" description="Protein YTP1-like C-terminal" evidence="4">
    <location>
        <begin position="506"/>
        <end position="556"/>
    </location>
</feature>
<feature type="domain" description="DUF2427" evidence="3">
    <location>
        <begin position="218"/>
        <end position="277"/>
    </location>
</feature>
<evidence type="ECO:0000259" key="3">
    <source>
        <dbReference type="Pfam" id="PF10348"/>
    </source>
</evidence>
<dbReference type="Pfam" id="PF10348">
    <property type="entry name" value="DUF2427"/>
    <property type="match status" value="1"/>
</dbReference>
<feature type="transmembrane region" description="Helical" evidence="2">
    <location>
        <begin position="163"/>
        <end position="193"/>
    </location>
</feature>
<dbReference type="PANTHER" id="PTHR31685">
    <property type="entry name" value="INTEGRAL MEMBRANE PROTEIN (AFU_ORTHOLOGUE AFUA_6G12730)-RELATED"/>
    <property type="match status" value="1"/>
</dbReference>
<feature type="compositionally biased region" description="Basic and acidic residues" evidence="1">
    <location>
        <begin position="32"/>
        <end position="42"/>
    </location>
</feature>
<keyword evidence="2" id="KW-0812">Transmembrane</keyword>
<dbReference type="Pfam" id="PF10355">
    <property type="entry name" value="Ytp1"/>
    <property type="match status" value="1"/>
</dbReference>